<dbReference type="STRING" id="34508.A0A4V6A515"/>
<evidence type="ECO:0000259" key="1">
    <source>
        <dbReference type="PROSITE" id="PS50097"/>
    </source>
</evidence>
<dbReference type="Gene3D" id="3.30.710.10">
    <property type="entry name" value="Potassium Channel Kv1.1, Chain A"/>
    <property type="match status" value="1"/>
</dbReference>
<feature type="domain" description="BTB" evidence="1">
    <location>
        <begin position="140"/>
        <end position="207"/>
    </location>
</feature>
<reference evidence="2 3" key="1">
    <citation type="journal article" date="2015" name="Genome Biol.">
        <title>Comparative genomics of Steinernema reveals deeply conserved gene regulatory networks.</title>
        <authorList>
            <person name="Dillman A.R."/>
            <person name="Macchietto M."/>
            <person name="Porter C.F."/>
            <person name="Rogers A."/>
            <person name="Williams B."/>
            <person name="Antoshechkin I."/>
            <person name="Lee M.M."/>
            <person name="Goodwin Z."/>
            <person name="Lu X."/>
            <person name="Lewis E.E."/>
            <person name="Goodrich-Blair H."/>
            <person name="Stock S.P."/>
            <person name="Adams B.J."/>
            <person name="Sternberg P.W."/>
            <person name="Mortazavi A."/>
        </authorList>
    </citation>
    <scope>NUCLEOTIDE SEQUENCE [LARGE SCALE GENOMIC DNA]</scope>
    <source>
        <strain evidence="2 3">ALL</strain>
    </source>
</reference>
<evidence type="ECO:0000313" key="3">
    <source>
        <dbReference type="Proteomes" id="UP000298663"/>
    </source>
</evidence>
<accession>A0A4V6A515</accession>
<sequence>MTDKGTIVLSEVYNTLSNPVEIREFEWTAESEWNTCRFREVCDIISCNPKKKNNRTILWSCAAVGTLAVPSADRNQYSVYHFWNASFSNGCTDFYVHPEKSRFNKACKFGNKGEIRVNIVDSFYADLSEQTNPLIFNSADAVKLKIDGEEIWVSKMVLSHHSKFFDVFFNGDFKEKAEDSYELKDIKLEDFLYFLEIVHNLKTHFDESTVEGLLKLGNFFQCKVVLDRCEDFLENASVQLFPLLEKLHLADKFKLHKTLGDVVEKLSIQRLKNVGTHPELSDFTRELMLMKLSLNEP</sequence>
<organism evidence="2 3">
    <name type="scientific">Steinernema carpocapsae</name>
    <name type="common">Entomopathogenic nematode</name>
    <dbReference type="NCBI Taxonomy" id="34508"/>
    <lineage>
        <taxon>Eukaryota</taxon>
        <taxon>Metazoa</taxon>
        <taxon>Ecdysozoa</taxon>
        <taxon>Nematoda</taxon>
        <taxon>Chromadorea</taxon>
        <taxon>Rhabditida</taxon>
        <taxon>Tylenchina</taxon>
        <taxon>Panagrolaimomorpha</taxon>
        <taxon>Strongyloidoidea</taxon>
        <taxon>Steinernematidae</taxon>
        <taxon>Steinernema</taxon>
    </lineage>
</organism>
<gene>
    <name evidence="2" type="ORF">L596_013150</name>
</gene>
<dbReference type="CDD" id="cd01165">
    <property type="entry name" value="BTB_POZ"/>
    <property type="match status" value="1"/>
</dbReference>
<keyword evidence="3" id="KW-1185">Reference proteome</keyword>
<dbReference type="PANTHER" id="PTHR22744:SF14">
    <property type="entry name" value="BTB DOMAIN-CONTAINING PROTEIN-RELATED"/>
    <property type="match status" value="1"/>
</dbReference>
<dbReference type="InterPro" id="IPR000210">
    <property type="entry name" value="BTB/POZ_dom"/>
</dbReference>
<dbReference type="PANTHER" id="PTHR22744">
    <property type="entry name" value="HELIX LOOP HELIX PROTEIN 21-RELATED"/>
    <property type="match status" value="1"/>
</dbReference>
<protein>
    <recommendedName>
        <fullName evidence="1">BTB domain-containing protein</fullName>
    </recommendedName>
</protein>
<proteinExistence type="predicted"/>
<dbReference type="AlphaFoldDB" id="A0A4V6A515"/>
<dbReference type="PROSITE" id="PS50097">
    <property type="entry name" value="BTB"/>
    <property type="match status" value="1"/>
</dbReference>
<name>A0A4V6A515_STECR</name>
<dbReference type="SUPFAM" id="SSF54695">
    <property type="entry name" value="POZ domain"/>
    <property type="match status" value="1"/>
</dbReference>
<dbReference type="EMBL" id="AZBU02000003">
    <property type="protein sequence ID" value="TKR88985.1"/>
    <property type="molecule type" value="Genomic_DNA"/>
</dbReference>
<reference evidence="2 3" key="2">
    <citation type="journal article" date="2019" name="G3 (Bethesda)">
        <title>Hybrid Assembly of the Genome of the Entomopathogenic Nematode Steinernema carpocapsae Identifies the X-Chromosome.</title>
        <authorList>
            <person name="Serra L."/>
            <person name="Macchietto M."/>
            <person name="Macias-Munoz A."/>
            <person name="McGill C.J."/>
            <person name="Rodriguez I.M."/>
            <person name="Rodriguez B."/>
            <person name="Murad R."/>
            <person name="Mortazavi A."/>
        </authorList>
    </citation>
    <scope>NUCLEOTIDE SEQUENCE [LARGE SCALE GENOMIC DNA]</scope>
    <source>
        <strain evidence="2 3">ALL</strain>
    </source>
</reference>
<evidence type="ECO:0000313" key="2">
    <source>
        <dbReference type="EMBL" id="TKR88985.1"/>
    </source>
</evidence>
<dbReference type="InterPro" id="IPR011333">
    <property type="entry name" value="SKP1/BTB/POZ_sf"/>
</dbReference>
<dbReference type="OrthoDB" id="5877862at2759"/>
<comment type="caution">
    <text evidence="2">The sequence shown here is derived from an EMBL/GenBank/DDBJ whole genome shotgun (WGS) entry which is preliminary data.</text>
</comment>
<dbReference type="SMART" id="SM00225">
    <property type="entry name" value="BTB"/>
    <property type="match status" value="1"/>
</dbReference>
<dbReference type="Pfam" id="PF00651">
    <property type="entry name" value="BTB"/>
    <property type="match status" value="1"/>
</dbReference>
<dbReference type="Proteomes" id="UP000298663">
    <property type="component" value="Unassembled WGS sequence"/>
</dbReference>